<dbReference type="InterPro" id="IPR016040">
    <property type="entry name" value="NAD(P)-bd_dom"/>
</dbReference>
<dbReference type="SUPFAM" id="SSF51735">
    <property type="entry name" value="NAD(P)-binding Rossmann-fold domains"/>
    <property type="match status" value="1"/>
</dbReference>
<dbReference type="PANTHER" id="PTHR43162">
    <property type="match status" value="1"/>
</dbReference>
<keyword evidence="3" id="KW-1185">Reference proteome</keyword>
<name>A0A5M3X945_9ACTN</name>
<evidence type="ECO:0000313" key="3">
    <source>
        <dbReference type="Proteomes" id="UP000377595"/>
    </source>
</evidence>
<feature type="domain" description="NAD(P)-binding" evidence="1">
    <location>
        <begin position="11"/>
        <end position="181"/>
    </location>
</feature>
<reference evidence="2 3" key="1">
    <citation type="submission" date="2019-10" db="EMBL/GenBank/DDBJ databases">
        <title>Whole genome shotgun sequence of Acrocarpospora pleiomorpha NBRC 16267.</title>
        <authorList>
            <person name="Ichikawa N."/>
            <person name="Kimura A."/>
            <person name="Kitahashi Y."/>
            <person name="Komaki H."/>
            <person name="Oguchi A."/>
        </authorList>
    </citation>
    <scope>NUCLEOTIDE SEQUENCE [LARGE SCALE GENOMIC DNA]</scope>
    <source>
        <strain evidence="2 3">NBRC 16267</strain>
    </source>
</reference>
<gene>
    <name evidence="2" type="primary">yesF</name>
    <name evidence="2" type="ORF">Aple_000810</name>
</gene>
<dbReference type="InterPro" id="IPR051604">
    <property type="entry name" value="Ergot_Alk_Oxidoreductase"/>
</dbReference>
<comment type="caution">
    <text evidence="2">The sequence shown here is derived from an EMBL/GenBank/DDBJ whole genome shotgun (WGS) entry which is preliminary data.</text>
</comment>
<dbReference type="PANTHER" id="PTHR43162:SF1">
    <property type="entry name" value="PRESTALK A DIFFERENTIATION PROTEIN A"/>
    <property type="match status" value="1"/>
</dbReference>
<protein>
    <submittedName>
        <fullName evidence="2">Putative oxidoreductase YesF</fullName>
    </submittedName>
</protein>
<sequence length="281" mass="29604">MTLTPRVLVTGATGNTASRLIPKLVGLGVSVTTASRHPSDLAGTTPVKFDWYDSATFDSALQGADRVYLVPPPLDPDPASVMVPFLERARERGVGRAVLLSASIVPSGGPAAGQVHHVLPDLFEQWAALRPSWFMQNFTGSHPHALGIRETGTIVTATGAGRVGFVDVNDVASVAAHALTDEVPPADDLILTGPEALSYDDVAAIFSDVSGREIVHEAVSRQALEQRLSVAIPAEAAAMLAQVDTLISTGAENRTTDTVERITGRAPRALRDVLSEALARH</sequence>
<evidence type="ECO:0000259" key="1">
    <source>
        <dbReference type="Pfam" id="PF13460"/>
    </source>
</evidence>
<dbReference type="Proteomes" id="UP000377595">
    <property type="component" value="Unassembled WGS sequence"/>
</dbReference>
<dbReference type="Gene3D" id="3.40.50.720">
    <property type="entry name" value="NAD(P)-binding Rossmann-like Domain"/>
    <property type="match status" value="1"/>
</dbReference>
<evidence type="ECO:0000313" key="2">
    <source>
        <dbReference type="EMBL" id="GES17186.1"/>
    </source>
</evidence>
<dbReference type="AlphaFoldDB" id="A0A5M3X945"/>
<dbReference type="EMBL" id="BLAF01000004">
    <property type="protein sequence ID" value="GES17186.1"/>
    <property type="molecule type" value="Genomic_DNA"/>
</dbReference>
<proteinExistence type="predicted"/>
<dbReference type="OrthoDB" id="4457504at2"/>
<dbReference type="Pfam" id="PF13460">
    <property type="entry name" value="NAD_binding_10"/>
    <property type="match status" value="1"/>
</dbReference>
<dbReference type="Gene3D" id="3.90.25.10">
    <property type="entry name" value="UDP-galactose 4-epimerase, domain 1"/>
    <property type="match status" value="1"/>
</dbReference>
<dbReference type="RefSeq" id="WP_155342386.1">
    <property type="nucleotide sequence ID" value="NZ_BAAAHM010000001.1"/>
</dbReference>
<dbReference type="InterPro" id="IPR036291">
    <property type="entry name" value="NAD(P)-bd_dom_sf"/>
</dbReference>
<accession>A0A5M3X945</accession>
<organism evidence="2 3">
    <name type="scientific">Acrocarpospora pleiomorpha</name>
    <dbReference type="NCBI Taxonomy" id="90975"/>
    <lineage>
        <taxon>Bacteria</taxon>
        <taxon>Bacillati</taxon>
        <taxon>Actinomycetota</taxon>
        <taxon>Actinomycetes</taxon>
        <taxon>Streptosporangiales</taxon>
        <taxon>Streptosporangiaceae</taxon>
        <taxon>Acrocarpospora</taxon>
    </lineage>
</organism>